<evidence type="ECO:0000313" key="2">
    <source>
        <dbReference type="Proteomes" id="UP000616608"/>
    </source>
</evidence>
<evidence type="ECO:0000313" key="1">
    <source>
        <dbReference type="EMBL" id="GGG12127.1"/>
    </source>
</evidence>
<sequence>MYKDYQLVSAAWMYIEPNTSFVSLWGDSTLVDYRGKVLYTAASSACEKAYERGYRLLTVDASPMSAPILKKQGFHCLATCYEYQSPR</sequence>
<evidence type="ECO:0008006" key="3">
    <source>
        <dbReference type="Google" id="ProtNLM"/>
    </source>
</evidence>
<reference evidence="1" key="2">
    <citation type="submission" date="2020-09" db="EMBL/GenBank/DDBJ databases">
        <authorList>
            <person name="Sun Q."/>
            <person name="Zhou Y."/>
        </authorList>
    </citation>
    <scope>NUCLEOTIDE SEQUENCE</scope>
    <source>
        <strain evidence="1">CGMCC 1.15760</strain>
    </source>
</reference>
<keyword evidence="2" id="KW-1185">Reference proteome</keyword>
<dbReference type="InterPro" id="IPR016181">
    <property type="entry name" value="Acyl_CoA_acyltransferase"/>
</dbReference>
<reference evidence="1" key="1">
    <citation type="journal article" date="2014" name="Int. J. Syst. Evol. Microbiol.">
        <title>Complete genome sequence of Corynebacterium casei LMG S-19264T (=DSM 44701T), isolated from a smear-ripened cheese.</title>
        <authorList>
            <consortium name="US DOE Joint Genome Institute (JGI-PGF)"/>
            <person name="Walter F."/>
            <person name="Albersmeier A."/>
            <person name="Kalinowski J."/>
            <person name="Ruckert C."/>
        </authorList>
    </citation>
    <scope>NUCLEOTIDE SEQUENCE</scope>
    <source>
        <strain evidence="1">CGMCC 1.15760</strain>
    </source>
</reference>
<dbReference type="Proteomes" id="UP000616608">
    <property type="component" value="Unassembled WGS sequence"/>
</dbReference>
<gene>
    <name evidence="1" type="ORF">GCM10007425_03110</name>
</gene>
<dbReference type="AlphaFoldDB" id="A0A917FVF0"/>
<dbReference type="SUPFAM" id="SSF55729">
    <property type="entry name" value="Acyl-CoA N-acyltransferases (Nat)"/>
    <property type="match status" value="1"/>
</dbReference>
<accession>A0A917FVF0</accession>
<organism evidence="1 2">
    <name type="scientific">Lysinibacillus alkalisoli</name>
    <dbReference type="NCBI Taxonomy" id="1911548"/>
    <lineage>
        <taxon>Bacteria</taxon>
        <taxon>Bacillati</taxon>
        <taxon>Bacillota</taxon>
        <taxon>Bacilli</taxon>
        <taxon>Bacillales</taxon>
        <taxon>Bacillaceae</taxon>
        <taxon>Lysinibacillus</taxon>
    </lineage>
</organism>
<protein>
    <recommendedName>
        <fullName evidence="3">GNAT family N-acetyltransferase</fullName>
    </recommendedName>
</protein>
<proteinExistence type="predicted"/>
<comment type="caution">
    <text evidence="1">The sequence shown here is derived from an EMBL/GenBank/DDBJ whole genome shotgun (WGS) entry which is preliminary data.</text>
</comment>
<name>A0A917FVF0_9BACI</name>
<dbReference type="EMBL" id="BMJT01000001">
    <property type="protein sequence ID" value="GGG12127.1"/>
    <property type="molecule type" value="Genomic_DNA"/>
</dbReference>